<evidence type="ECO:0000256" key="5">
    <source>
        <dbReference type="ARBA" id="ARBA00022723"/>
    </source>
</evidence>
<feature type="region of interest" description="Disordered" evidence="12">
    <location>
        <begin position="1"/>
        <end position="22"/>
    </location>
</feature>
<feature type="domain" description="4Fe-4S Wbl-type" evidence="13">
    <location>
        <begin position="1"/>
        <end position="59"/>
    </location>
</feature>
<evidence type="ECO:0000256" key="8">
    <source>
        <dbReference type="ARBA" id="ARBA00023015"/>
    </source>
</evidence>
<comment type="cofactor">
    <cofactor evidence="1">
        <name>[4Fe-4S] cluster</name>
        <dbReference type="ChEBI" id="CHEBI:49883"/>
    </cofactor>
</comment>
<dbReference type="GO" id="GO:0045892">
    <property type="term" value="P:negative regulation of DNA-templated transcription"/>
    <property type="evidence" value="ECO:0007669"/>
    <property type="project" value="TreeGrafter"/>
</dbReference>
<dbReference type="InterPro" id="IPR034768">
    <property type="entry name" value="4FE4S_WBL"/>
</dbReference>
<evidence type="ECO:0000256" key="7">
    <source>
        <dbReference type="ARBA" id="ARBA00023014"/>
    </source>
</evidence>
<feature type="compositionally biased region" description="Basic and acidic residues" evidence="12">
    <location>
        <begin position="12"/>
        <end position="22"/>
    </location>
</feature>
<name>K8X5U3_RHOOP</name>
<reference evidence="14 15" key="1">
    <citation type="journal article" date="2013" name="Genome Announc.">
        <title>Draft Genome Sequence of Rhodococcus opacus Strain M213 Shows a Diverse Catabolic Potential.</title>
        <authorList>
            <person name="Pathak A."/>
            <person name="Green S.J."/>
            <person name="Ogram A."/>
            <person name="Chauhan A."/>
        </authorList>
    </citation>
    <scope>NUCLEOTIDE SEQUENCE [LARGE SCALE GENOMIC DNA]</scope>
    <source>
        <strain evidence="14 15">M213</strain>
    </source>
</reference>
<dbReference type="InterPro" id="IPR003482">
    <property type="entry name" value="Whib"/>
</dbReference>
<dbReference type="Pfam" id="PF02467">
    <property type="entry name" value="Whib"/>
    <property type="match status" value="1"/>
</dbReference>
<dbReference type="GO" id="GO:0051539">
    <property type="term" value="F:4 iron, 4 sulfur cluster binding"/>
    <property type="evidence" value="ECO:0007669"/>
    <property type="project" value="UniProtKB-KW"/>
</dbReference>
<dbReference type="GO" id="GO:0045454">
    <property type="term" value="P:cell redox homeostasis"/>
    <property type="evidence" value="ECO:0007669"/>
    <property type="project" value="TreeGrafter"/>
</dbReference>
<evidence type="ECO:0000256" key="4">
    <source>
        <dbReference type="ARBA" id="ARBA00022485"/>
    </source>
</evidence>
<proteinExistence type="inferred from homology"/>
<organism evidence="14 15">
    <name type="scientific">Rhodococcus opacus M213</name>
    <dbReference type="NCBI Taxonomy" id="1129896"/>
    <lineage>
        <taxon>Bacteria</taxon>
        <taxon>Bacillati</taxon>
        <taxon>Actinomycetota</taxon>
        <taxon>Actinomycetes</taxon>
        <taxon>Mycobacteriales</taxon>
        <taxon>Nocardiaceae</taxon>
        <taxon>Rhodococcus</taxon>
    </lineage>
</organism>
<dbReference type="GO" id="GO:0047134">
    <property type="term" value="F:protein-disulfide reductase [NAD(P)H] activity"/>
    <property type="evidence" value="ECO:0007669"/>
    <property type="project" value="TreeGrafter"/>
</dbReference>
<evidence type="ECO:0000259" key="13">
    <source>
        <dbReference type="PROSITE" id="PS51674"/>
    </source>
</evidence>
<evidence type="ECO:0000256" key="11">
    <source>
        <dbReference type="ARBA" id="ARBA00023163"/>
    </source>
</evidence>
<evidence type="ECO:0000256" key="10">
    <source>
        <dbReference type="ARBA" id="ARBA00023157"/>
    </source>
</evidence>
<evidence type="ECO:0000313" key="14">
    <source>
        <dbReference type="EMBL" id="EKT76909.1"/>
    </source>
</evidence>
<keyword evidence="5" id="KW-0479">Metal-binding</keyword>
<dbReference type="AlphaFoldDB" id="K8X5U3"/>
<gene>
    <name evidence="14" type="ORF">WSS_A40345</name>
</gene>
<protein>
    <submittedName>
        <fullName evidence="14">WhiB family transcriptional regulator</fullName>
    </submittedName>
</protein>
<evidence type="ECO:0000256" key="2">
    <source>
        <dbReference type="ARBA" id="ARBA00004496"/>
    </source>
</evidence>
<keyword evidence="8" id="KW-0805">Transcription regulation</keyword>
<evidence type="ECO:0000256" key="1">
    <source>
        <dbReference type="ARBA" id="ARBA00001966"/>
    </source>
</evidence>
<keyword evidence="9" id="KW-0238">DNA-binding</keyword>
<keyword evidence="4" id="KW-0004">4Fe-4S</keyword>
<evidence type="ECO:0000256" key="9">
    <source>
        <dbReference type="ARBA" id="ARBA00023125"/>
    </source>
</evidence>
<keyword evidence="6" id="KW-0408">Iron</keyword>
<keyword evidence="11" id="KW-0804">Transcription</keyword>
<evidence type="ECO:0000256" key="3">
    <source>
        <dbReference type="ARBA" id="ARBA00006597"/>
    </source>
</evidence>
<dbReference type="EMBL" id="AJYC02000183">
    <property type="protein sequence ID" value="EKT76909.1"/>
    <property type="molecule type" value="Genomic_DNA"/>
</dbReference>
<dbReference type="Proteomes" id="UP000005951">
    <property type="component" value="Unassembled WGS sequence"/>
</dbReference>
<dbReference type="PANTHER" id="PTHR38839">
    <property type="entry name" value="TRANSCRIPTIONAL REGULATOR WHID-RELATED"/>
    <property type="match status" value="1"/>
</dbReference>
<sequence>MTSFFAPDGETGGERARRERDAKKICSPCEVQAQCLAHAMRISETYGVWGGTTERERAEQ</sequence>
<comment type="similarity">
    <text evidence="3">Belongs to the WhiB family.</text>
</comment>
<dbReference type="PROSITE" id="PS51674">
    <property type="entry name" value="4FE4S_WBL"/>
    <property type="match status" value="1"/>
</dbReference>
<dbReference type="GO" id="GO:0003677">
    <property type="term" value="F:DNA binding"/>
    <property type="evidence" value="ECO:0007669"/>
    <property type="project" value="UniProtKB-KW"/>
</dbReference>
<comment type="subcellular location">
    <subcellularLocation>
        <location evidence="2">Cytoplasm</location>
    </subcellularLocation>
</comment>
<evidence type="ECO:0000256" key="12">
    <source>
        <dbReference type="SAM" id="MobiDB-lite"/>
    </source>
</evidence>
<comment type="caution">
    <text evidence="14">The sequence shown here is derived from an EMBL/GenBank/DDBJ whole genome shotgun (WGS) entry which is preliminary data.</text>
</comment>
<dbReference type="GO" id="GO:0046872">
    <property type="term" value="F:metal ion binding"/>
    <property type="evidence" value="ECO:0007669"/>
    <property type="project" value="UniProtKB-KW"/>
</dbReference>
<dbReference type="GO" id="GO:0005737">
    <property type="term" value="C:cytoplasm"/>
    <property type="evidence" value="ECO:0007669"/>
    <property type="project" value="UniProtKB-SubCell"/>
</dbReference>
<accession>K8X5U3</accession>
<evidence type="ECO:0000256" key="6">
    <source>
        <dbReference type="ARBA" id="ARBA00023004"/>
    </source>
</evidence>
<evidence type="ECO:0000313" key="15">
    <source>
        <dbReference type="Proteomes" id="UP000005951"/>
    </source>
</evidence>
<keyword evidence="10" id="KW-1015">Disulfide bond</keyword>
<keyword evidence="7" id="KW-0411">Iron-sulfur</keyword>